<dbReference type="EMBL" id="ML987198">
    <property type="protein sequence ID" value="KAF2246778.1"/>
    <property type="molecule type" value="Genomic_DNA"/>
</dbReference>
<dbReference type="OrthoDB" id="3257981at2759"/>
<proteinExistence type="predicted"/>
<keyword evidence="2" id="KW-1185">Reference proteome</keyword>
<dbReference type="Gene3D" id="3.80.10.10">
    <property type="entry name" value="Ribonuclease Inhibitor"/>
    <property type="match status" value="1"/>
</dbReference>
<organism evidence="1 2">
    <name type="scientific">Trematosphaeria pertusa</name>
    <dbReference type="NCBI Taxonomy" id="390896"/>
    <lineage>
        <taxon>Eukaryota</taxon>
        <taxon>Fungi</taxon>
        <taxon>Dikarya</taxon>
        <taxon>Ascomycota</taxon>
        <taxon>Pezizomycotina</taxon>
        <taxon>Dothideomycetes</taxon>
        <taxon>Pleosporomycetidae</taxon>
        <taxon>Pleosporales</taxon>
        <taxon>Massarineae</taxon>
        <taxon>Trematosphaeriaceae</taxon>
        <taxon>Trematosphaeria</taxon>
    </lineage>
</organism>
<dbReference type="GeneID" id="54587711"/>
<dbReference type="SUPFAM" id="SSF52047">
    <property type="entry name" value="RNI-like"/>
    <property type="match status" value="1"/>
</dbReference>
<accession>A0A6A6I9N1</accession>
<gene>
    <name evidence="1" type="ORF">BU26DRAFT_576792</name>
</gene>
<dbReference type="Proteomes" id="UP000800094">
    <property type="component" value="Unassembled WGS sequence"/>
</dbReference>
<dbReference type="InterPro" id="IPR032675">
    <property type="entry name" value="LRR_dom_sf"/>
</dbReference>
<reference evidence="1" key="1">
    <citation type="journal article" date="2020" name="Stud. Mycol.">
        <title>101 Dothideomycetes genomes: a test case for predicting lifestyles and emergence of pathogens.</title>
        <authorList>
            <person name="Haridas S."/>
            <person name="Albert R."/>
            <person name="Binder M."/>
            <person name="Bloem J."/>
            <person name="Labutti K."/>
            <person name="Salamov A."/>
            <person name="Andreopoulos B."/>
            <person name="Baker S."/>
            <person name="Barry K."/>
            <person name="Bills G."/>
            <person name="Bluhm B."/>
            <person name="Cannon C."/>
            <person name="Castanera R."/>
            <person name="Culley D."/>
            <person name="Daum C."/>
            <person name="Ezra D."/>
            <person name="Gonzalez J."/>
            <person name="Henrissat B."/>
            <person name="Kuo A."/>
            <person name="Liang C."/>
            <person name="Lipzen A."/>
            <person name="Lutzoni F."/>
            <person name="Magnuson J."/>
            <person name="Mondo S."/>
            <person name="Nolan M."/>
            <person name="Ohm R."/>
            <person name="Pangilinan J."/>
            <person name="Park H.-J."/>
            <person name="Ramirez L."/>
            <person name="Alfaro M."/>
            <person name="Sun H."/>
            <person name="Tritt A."/>
            <person name="Yoshinaga Y."/>
            <person name="Zwiers L.-H."/>
            <person name="Turgeon B."/>
            <person name="Goodwin S."/>
            <person name="Spatafora J."/>
            <person name="Crous P."/>
            <person name="Grigoriev I."/>
        </authorList>
    </citation>
    <scope>NUCLEOTIDE SEQUENCE</scope>
    <source>
        <strain evidence="1">CBS 122368</strain>
    </source>
</reference>
<evidence type="ECO:0000313" key="2">
    <source>
        <dbReference type="Proteomes" id="UP000800094"/>
    </source>
</evidence>
<dbReference type="AlphaFoldDB" id="A0A6A6I9N1"/>
<name>A0A6A6I9N1_9PLEO</name>
<evidence type="ECO:0000313" key="1">
    <source>
        <dbReference type="EMBL" id="KAF2246778.1"/>
    </source>
</evidence>
<protein>
    <submittedName>
        <fullName evidence="1">Uncharacterized protein</fullName>
    </submittedName>
</protein>
<dbReference type="RefSeq" id="XP_033681782.1">
    <property type="nucleotide sequence ID" value="XM_033834381.1"/>
</dbReference>
<sequence>MAPPRGRQDLLALLMPTIIGHKDEFGKEETCPLPLTFDRINEGRPFSRNFILARLPIELLARSRQFASIAFDYSDSAVGILRILLQEQAERSRNGGRTRLPSIGACIRGIIVATNPGSIKYRHGLDLDGKFSELDKEEKEQILDQADEAFFGSYMHPLIMALTDTSVLPHLERFEWCDNVIFDKSIFEAITCSRIQHLLLRHVSVDQEFTLDKIPGSCGWRLKSLYLDVRWTFGGGLGKETGRTSPLIAQLLALAAQTLESLVWSCFPNPLDNTALLTDCADGVPSFPKLNDLHISFTMPYDPAWLEVLIQPGNRSPIRHLDMDIASSPRVTDFFKTCGTLPRLETFVWKTYYKEELDCSFLRANPRLCKLMLDGSVPAHLLEEEVLPTLSQSFDNLVSLSLTWESDDISRKALTQISTLRGLEQLCLSAGNQFGPRYTWIADHDVILDCCRGLQRVRKLAFRRDTYQLEPYHLLEHPDPQRYYGQRIPRDLVNMMDDPEWFLQEMDPVTATEKSWEMQHLGDMVRIAEKYATALPHLDWVYLGELPMQIKRGPDGHLKVIPLSQERDSCWTLLRRMFGRSNDTSL</sequence>